<evidence type="ECO:0000256" key="4">
    <source>
        <dbReference type="ARBA" id="ARBA00022769"/>
    </source>
</evidence>
<dbReference type="AlphaFoldDB" id="K9XVR6"/>
<dbReference type="NCBIfam" id="TIGR00629">
    <property type="entry name" value="uvde"/>
    <property type="match status" value="1"/>
</dbReference>
<evidence type="ECO:0000256" key="1">
    <source>
        <dbReference type="ARBA" id="ARBA00022722"/>
    </source>
</evidence>
<keyword evidence="4" id="KW-0228">DNA excision</keyword>
<evidence type="ECO:0000256" key="5">
    <source>
        <dbReference type="ARBA" id="ARBA00022801"/>
    </source>
</evidence>
<keyword evidence="9" id="KW-1185">Reference proteome</keyword>
<organism evidence="8 9">
    <name type="scientific">Stanieria cyanosphaera (strain ATCC 29371 / PCC 7437)</name>
    <dbReference type="NCBI Taxonomy" id="111780"/>
    <lineage>
        <taxon>Bacteria</taxon>
        <taxon>Bacillati</taxon>
        <taxon>Cyanobacteriota</taxon>
        <taxon>Cyanophyceae</taxon>
        <taxon>Pleurocapsales</taxon>
        <taxon>Dermocarpellaceae</taxon>
        <taxon>Stanieria</taxon>
    </lineage>
</organism>
<evidence type="ECO:0000256" key="3">
    <source>
        <dbReference type="ARBA" id="ARBA00022763"/>
    </source>
</evidence>
<evidence type="ECO:0000313" key="9">
    <source>
        <dbReference type="Proteomes" id="UP000010473"/>
    </source>
</evidence>
<dbReference type="GO" id="GO:0009411">
    <property type="term" value="P:response to UV"/>
    <property type="evidence" value="ECO:0007669"/>
    <property type="project" value="InterPro"/>
</dbReference>
<name>K9XVR6_STAC7</name>
<keyword evidence="3" id="KW-0227">DNA damage</keyword>
<dbReference type="KEGG" id="scs:Sta7437_3177"/>
<dbReference type="Proteomes" id="UP000010473">
    <property type="component" value="Chromosome"/>
</dbReference>
<dbReference type="Pfam" id="PF03851">
    <property type="entry name" value="UvdE"/>
    <property type="match status" value="1"/>
</dbReference>
<evidence type="ECO:0000256" key="7">
    <source>
        <dbReference type="SAM" id="Coils"/>
    </source>
</evidence>
<evidence type="ECO:0000256" key="2">
    <source>
        <dbReference type="ARBA" id="ARBA00022759"/>
    </source>
</evidence>
<evidence type="ECO:0000256" key="6">
    <source>
        <dbReference type="ARBA" id="ARBA00023204"/>
    </source>
</evidence>
<sequence length="306" mass="35395">MDNKQETKDFPVLGLVCITASSEVRFRTITRRVLLKLEIKEQEQKLQEIYEANIDRLQQAIAFCQREKIRLYRMSSNLFPFADTNIGKDVLNQLSHKLNQVGNLIQKSGIRLVLHPDQFVVLNSDSPEVIQNSIRILQTHAHIFDLLQLPRSPWALMNIHGGKGNRAERLLETVNNLSDSIRSRLSFENDEHTYSAAEILEICQATKVPMVFDAHHHIIHEELDSYDHPSVGEMLAAAKTTWEVPQWQLVHISNGRDRFLDSKHSDLITQMPSSFRNAPWIEVEAKKKEQAIAKIRQEWLQSVKYF</sequence>
<feature type="coiled-coil region" evidence="7">
    <location>
        <begin position="32"/>
        <end position="67"/>
    </location>
</feature>
<dbReference type="GO" id="GO:0006289">
    <property type="term" value="P:nucleotide-excision repair"/>
    <property type="evidence" value="ECO:0007669"/>
    <property type="project" value="InterPro"/>
</dbReference>
<dbReference type="PATRIC" id="fig|111780.3.peg.3296"/>
<keyword evidence="2 8" id="KW-0255">Endonuclease</keyword>
<dbReference type="STRING" id="111780.Sta7437_3177"/>
<dbReference type="NCBIfam" id="NF002640">
    <property type="entry name" value="PRK02308.1-4"/>
    <property type="match status" value="1"/>
</dbReference>
<dbReference type="PANTHER" id="PTHR31290">
    <property type="entry name" value="UV-DAMAGE ENDONUCLEASE"/>
    <property type="match status" value="1"/>
</dbReference>
<dbReference type="PANTHER" id="PTHR31290:SF5">
    <property type="entry name" value="UV-DAMAGE ENDONUCLEASE"/>
    <property type="match status" value="1"/>
</dbReference>
<dbReference type="SUPFAM" id="SSF51658">
    <property type="entry name" value="Xylose isomerase-like"/>
    <property type="match status" value="1"/>
</dbReference>
<keyword evidence="1" id="KW-0540">Nuclease</keyword>
<proteinExistence type="predicted"/>
<keyword evidence="7" id="KW-0175">Coiled coil</keyword>
<dbReference type="InterPro" id="IPR004601">
    <property type="entry name" value="UvdE"/>
</dbReference>
<dbReference type="eggNOG" id="COG4294">
    <property type="taxonomic scope" value="Bacteria"/>
</dbReference>
<dbReference type="OrthoDB" id="9782576at2"/>
<dbReference type="HOGENOM" id="CLU_017168_0_2_3"/>
<gene>
    <name evidence="8" type="ordered locus">Sta7437_3177</name>
</gene>
<dbReference type="EMBL" id="CP003653">
    <property type="protein sequence ID" value="AFZ36685.1"/>
    <property type="molecule type" value="Genomic_DNA"/>
</dbReference>
<reference evidence="9" key="1">
    <citation type="journal article" date="2013" name="Proc. Natl. Acad. Sci. U.S.A.">
        <title>Improving the coverage of the cyanobacterial phylum using diversity-driven genome sequencing.</title>
        <authorList>
            <person name="Shih P.M."/>
            <person name="Wu D."/>
            <person name="Latifi A."/>
            <person name="Axen S.D."/>
            <person name="Fewer D.P."/>
            <person name="Talla E."/>
            <person name="Calteau A."/>
            <person name="Cai F."/>
            <person name="Tandeau de Marsac N."/>
            <person name="Rippka R."/>
            <person name="Herdman M."/>
            <person name="Sivonen K."/>
            <person name="Coursin T."/>
            <person name="Laurent T."/>
            <person name="Goodwin L."/>
            <person name="Nolan M."/>
            <person name="Davenport K.W."/>
            <person name="Han C.S."/>
            <person name="Rubin E.M."/>
            <person name="Eisen J.A."/>
            <person name="Woyke T."/>
            <person name="Gugger M."/>
            <person name="Kerfeld C.A."/>
        </authorList>
    </citation>
    <scope>NUCLEOTIDE SEQUENCE [LARGE SCALE GENOMIC DNA]</scope>
    <source>
        <strain evidence="9">ATCC 29371 / PCC 7437</strain>
    </source>
</reference>
<dbReference type="RefSeq" id="WP_015194347.1">
    <property type="nucleotide sequence ID" value="NC_019748.1"/>
</dbReference>
<dbReference type="GO" id="GO:0004519">
    <property type="term" value="F:endonuclease activity"/>
    <property type="evidence" value="ECO:0007669"/>
    <property type="project" value="UniProtKB-KW"/>
</dbReference>
<protein>
    <submittedName>
        <fullName evidence="8">UV-damage endonuclease</fullName>
    </submittedName>
</protein>
<accession>K9XVR6</accession>
<keyword evidence="5" id="KW-0378">Hydrolase</keyword>
<dbReference type="InterPro" id="IPR036237">
    <property type="entry name" value="Xyl_isomerase-like_sf"/>
</dbReference>
<dbReference type="Gene3D" id="3.20.20.150">
    <property type="entry name" value="Divalent-metal-dependent TIM barrel enzymes"/>
    <property type="match status" value="1"/>
</dbReference>
<keyword evidence="6" id="KW-0234">DNA repair</keyword>
<dbReference type="GO" id="GO:0016787">
    <property type="term" value="F:hydrolase activity"/>
    <property type="evidence" value="ECO:0007669"/>
    <property type="project" value="UniProtKB-KW"/>
</dbReference>
<evidence type="ECO:0000313" key="8">
    <source>
        <dbReference type="EMBL" id="AFZ36685.1"/>
    </source>
</evidence>